<evidence type="ECO:0000313" key="2">
    <source>
        <dbReference type="EMBL" id="TRX63437.1"/>
    </source>
</evidence>
<dbReference type="CDD" id="cd06558">
    <property type="entry name" value="crotonase-like"/>
    <property type="match status" value="1"/>
</dbReference>
<comment type="similarity">
    <text evidence="1">Belongs to the enoyl-CoA hydratase/isomerase family.</text>
</comment>
<dbReference type="EMBL" id="VKDK01000003">
    <property type="protein sequence ID" value="TRX63437.1"/>
    <property type="molecule type" value="Genomic_DNA"/>
</dbReference>
<dbReference type="RefSeq" id="WP_049156008.1">
    <property type="nucleotide sequence ID" value="NZ_VKDK01000003.1"/>
</dbReference>
<dbReference type="PANTHER" id="PTHR43459">
    <property type="entry name" value="ENOYL-COA HYDRATASE"/>
    <property type="match status" value="1"/>
</dbReference>
<dbReference type="Proteomes" id="UP000320443">
    <property type="component" value="Unassembled WGS sequence"/>
</dbReference>
<dbReference type="Gene3D" id="3.90.226.10">
    <property type="entry name" value="2-enoyl-CoA Hydratase, Chain A, domain 1"/>
    <property type="match status" value="1"/>
</dbReference>
<protein>
    <recommendedName>
        <fullName evidence="4">Enoyl-CoA hydratase/isomerase family protein</fullName>
    </recommendedName>
</protein>
<dbReference type="Gene3D" id="1.10.12.10">
    <property type="entry name" value="Lyase 2-enoyl-coa Hydratase, Chain A, domain 2"/>
    <property type="match status" value="1"/>
</dbReference>
<dbReference type="InterPro" id="IPR029045">
    <property type="entry name" value="ClpP/crotonase-like_dom_sf"/>
</dbReference>
<evidence type="ECO:0000313" key="3">
    <source>
        <dbReference type="Proteomes" id="UP000320443"/>
    </source>
</evidence>
<evidence type="ECO:0008006" key="4">
    <source>
        <dbReference type="Google" id="ProtNLM"/>
    </source>
</evidence>
<reference evidence="2 3" key="1">
    <citation type="submission" date="2019-07" db="EMBL/GenBank/DDBJ databases">
        <title>Draft genome of C. aurimucosum strain 2274.</title>
        <authorList>
            <person name="Pacheco L.G.C."/>
            <person name="Aguiar E.R.G.R."/>
            <person name="Santos C.S."/>
            <person name="Rocha D.J.P.G."/>
            <person name="Sant'Anna L.O."/>
            <person name="Mattos-Guaraldi A.L."/>
            <person name="Santos L.S."/>
        </authorList>
    </citation>
    <scope>NUCLEOTIDE SEQUENCE [LARGE SCALE GENOMIC DNA]</scope>
    <source>
        <strain evidence="2 3">2274</strain>
    </source>
</reference>
<accession>A0A553G1Q5</accession>
<evidence type="ECO:0000256" key="1">
    <source>
        <dbReference type="ARBA" id="ARBA00005254"/>
    </source>
</evidence>
<organism evidence="2 3">
    <name type="scientific">Corynebacterium hiratae</name>
    <dbReference type="NCBI Taxonomy" id="3139423"/>
    <lineage>
        <taxon>Bacteria</taxon>
        <taxon>Bacillati</taxon>
        <taxon>Actinomycetota</taxon>
        <taxon>Actinomycetes</taxon>
        <taxon>Mycobacteriales</taxon>
        <taxon>Corynebacteriaceae</taxon>
        <taxon>Corynebacterium</taxon>
    </lineage>
</organism>
<dbReference type="PANTHER" id="PTHR43459:SF1">
    <property type="entry name" value="EG:BACN32G11.4 PROTEIN"/>
    <property type="match status" value="1"/>
</dbReference>
<sequence length="263" mass="28615">MLKSFTDSVVVETEGSIASITLNRPDSLNALTFEMLRGLEIAFTELGDNPDIRAIILRGEGKAFCAGDDLIDMGTDNCPVPEDKIREFLDGYPKVCTAIRECPKPVVAVLHKFAMGAGLELALASDFIVASSNTKIGLPFVLRGFSSGTTLLPRLTNRLFANRLLLTGEFVPVSELSIFGLVTTICEPEDLDSEGKSLAKQLSSLPTKSISLMKQTMSATQHLDENAAWLMQAHSTVSSTLTEDHVEGRTAFREKRDPCFTGR</sequence>
<comment type="caution">
    <text evidence="2">The sequence shown here is derived from an EMBL/GenBank/DDBJ whole genome shotgun (WGS) entry which is preliminary data.</text>
</comment>
<dbReference type="GO" id="GO:0003824">
    <property type="term" value="F:catalytic activity"/>
    <property type="evidence" value="ECO:0007669"/>
    <property type="project" value="UniProtKB-ARBA"/>
</dbReference>
<dbReference type="SUPFAM" id="SSF52096">
    <property type="entry name" value="ClpP/crotonase"/>
    <property type="match status" value="1"/>
</dbReference>
<name>A0A553G1Q5_9CORY</name>
<proteinExistence type="inferred from homology"/>
<dbReference type="InterPro" id="IPR014748">
    <property type="entry name" value="Enoyl-CoA_hydra_C"/>
</dbReference>
<dbReference type="AlphaFoldDB" id="A0A553G1Q5"/>
<keyword evidence="3" id="KW-1185">Reference proteome</keyword>
<gene>
    <name evidence="2" type="ORF">FNY97_03250</name>
</gene>
<dbReference type="Pfam" id="PF00378">
    <property type="entry name" value="ECH_1"/>
    <property type="match status" value="1"/>
</dbReference>
<dbReference type="InterPro" id="IPR001753">
    <property type="entry name" value="Enoyl-CoA_hydra/iso"/>
</dbReference>